<dbReference type="RefSeq" id="WP_379947915.1">
    <property type="nucleotide sequence ID" value="NZ_JBHMAF010000017.1"/>
</dbReference>
<evidence type="ECO:0008006" key="3">
    <source>
        <dbReference type="Google" id="ProtNLM"/>
    </source>
</evidence>
<evidence type="ECO:0000313" key="2">
    <source>
        <dbReference type="Proteomes" id="UP001589609"/>
    </source>
</evidence>
<name>A0ABV5WAL2_9BACI</name>
<evidence type="ECO:0000313" key="1">
    <source>
        <dbReference type="EMBL" id="MFB9757607.1"/>
    </source>
</evidence>
<sequence>MNKVFLYVGFVTLVLVAIAILTRPTEADYNHYLEKQEKIICSGKDFACVQENTGEKLGLIETKLQNRVFFMVIEKTFQGERDTKTTTRAFGMFHMFFNTSIEKAG</sequence>
<comment type="caution">
    <text evidence="1">The sequence shown here is derived from an EMBL/GenBank/DDBJ whole genome shotgun (WGS) entry which is preliminary data.</text>
</comment>
<organism evidence="1 2">
    <name type="scientific">Ectobacillus funiculus</name>
    <dbReference type="NCBI Taxonomy" id="137993"/>
    <lineage>
        <taxon>Bacteria</taxon>
        <taxon>Bacillati</taxon>
        <taxon>Bacillota</taxon>
        <taxon>Bacilli</taxon>
        <taxon>Bacillales</taxon>
        <taxon>Bacillaceae</taxon>
        <taxon>Ectobacillus</taxon>
    </lineage>
</organism>
<proteinExistence type="predicted"/>
<gene>
    <name evidence="1" type="ORF">ACFFMS_03500</name>
</gene>
<protein>
    <recommendedName>
        <fullName evidence="3">DUF4359 domain-containing protein</fullName>
    </recommendedName>
</protein>
<reference evidence="1 2" key="1">
    <citation type="submission" date="2024-09" db="EMBL/GenBank/DDBJ databases">
        <authorList>
            <person name="Sun Q."/>
            <person name="Mori K."/>
        </authorList>
    </citation>
    <scope>NUCLEOTIDE SEQUENCE [LARGE SCALE GENOMIC DNA]</scope>
    <source>
        <strain evidence="1 2">JCM 11201</strain>
    </source>
</reference>
<accession>A0ABV5WAL2</accession>
<dbReference type="EMBL" id="JBHMAF010000017">
    <property type="protein sequence ID" value="MFB9757607.1"/>
    <property type="molecule type" value="Genomic_DNA"/>
</dbReference>
<dbReference type="Proteomes" id="UP001589609">
    <property type="component" value="Unassembled WGS sequence"/>
</dbReference>
<keyword evidence="2" id="KW-1185">Reference proteome</keyword>